<organism evidence="1 2">
    <name type="scientific">Pyrus ussuriensis x Pyrus communis</name>
    <dbReference type="NCBI Taxonomy" id="2448454"/>
    <lineage>
        <taxon>Eukaryota</taxon>
        <taxon>Viridiplantae</taxon>
        <taxon>Streptophyta</taxon>
        <taxon>Embryophyta</taxon>
        <taxon>Tracheophyta</taxon>
        <taxon>Spermatophyta</taxon>
        <taxon>Magnoliopsida</taxon>
        <taxon>eudicotyledons</taxon>
        <taxon>Gunneridae</taxon>
        <taxon>Pentapetalae</taxon>
        <taxon>rosids</taxon>
        <taxon>fabids</taxon>
        <taxon>Rosales</taxon>
        <taxon>Rosaceae</taxon>
        <taxon>Amygdaloideae</taxon>
        <taxon>Maleae</taxon>
        <taxon>Pyrus</taxon>
    </lineage>
</organism>
<evidence type="ECO:0000313" key="1">
    <source>
        <dbReference type="EMBL" id="KAB2630773.1"/>
    </source>
</evidence>
<dbReference type="Proteomes" id="UP000327157">
    <property type="component" value="Chromosome 12"/>
</dbReference>
<reference evidence="1 2" key="3">
    <citation type="submission" date="2019-11" db="EMBL/GenBank/DDBJ databases">
        <title>A de novo genome assembly of a pear dwarfing rootstock.</title>
        <authorList>
            <person name="Wang F."/>
            <person name="Wang J."/>
            <person name="Li S."/>
            <person name="Zhang Y."/>
            <person name="Fang M."/>
            <person name="Ma L."/>
            <person name="Zhao Y."/>
            <person name="Jiang S."/>
        </authorList>
    </citation>
    <scope>NUCLEOTIDE SEQUENCE [LARGE SCALE GENOMIC DNA]</scope>
    <source>
        <strain evidence="1">S2</strain>
        <tissue evidence="1">Leaf</tissue>
    </source>
</reference>
<dbReference type="AlphaFoldDB" id="A0A5N5HVF2"/>
<reference evidence="1 2" key="1">
    <citation type="submission" date="2019-09" db="EMBL/GenBank/DDBJ databases">
        <authorList>
            <person name="Ou C."/>
        </authorList>
    </citation>
    <scope>NUCLEOTIDE SEQUENCE [LARGE SCALE GENOMIC DNA]</scope>
    <source>
        <strain evidence="1">S2</strain>
        <tissue evidence="1">Leaf</tissue>
    </source>
</reference>
<dbReference type="EMBL" id="SMOL01000143">
    <property type="protein sequence ID" value="KAB2630773.1"/>
    <property type="molecule type" value="Genomic_DNA"/>
</dbReference>
<keyword evidence="2" id="KW-1185">Reference proteome</keyword>
<evidence type="ECO:0000313" key="2">
    <source>
        <dbReference type="Proteomes" id="UP000327157"/>
    </source>
</evidence>
<accession>A0A5N5HVF2</accession>
<comment type="caution">
    <text evidence="1">The sequence shown here is derived from an EMBL/GenBank/DDBJ whole genome shotgun (WGS) entry which is preliminary data.</text>
</comment>
<gene>
    <name evidence="1" type="ORF">D8674_008292</name>
</gene>
<proteinExistence type="predicted"/>
<reference evidence="2" key="2">
    <citation type="submission" date="2019-10" db="EMBL/GenBank/DDBJ databases">
        <title>A de novo genome assembly of a pear dwarfing rootstock.</title>
        <authorList>
            <person name="Wang F."/>
            <person name="Wang J."/>
            <person name="Li S."/>
            <person name="Zhang Y."/>
            <person name="Fang M."/>
            <person name="Ma L."/>
            <person name="Zhao Y."/>
            <person name="Jiang S."/>
        </authorList>
    </citation>
    <scope>NUCLEOTIDE SEQUENCE [LARGE SCALE GENOMIC DNA]</scope>
</reference>
<sequence>MILTTVASITLHISYQAEWGCTYIWDFGGCIEDLVPLYTTKQLLAIKGN</sequence>
<name>A0A5N5HVF2_9ROSA</name>
<protein>
    <submittedName>
        <fullName evidence="1">Disease resistance protein RGA1</fullName>
    </submittedName>
</protein>